<gene>
    <name evidence="3" type="ORF">FOC84_26035</name>
</gene>
<feature type="domain" description="FecR N-terminal" evidence="2">
    <location>
        <begin position="15"/>
        <end position="56"/>
    </location>
</feature>
<dbReference type="Pfam" id="PF04773">
    <property type="entry name" value="FecR"/>
    <property type="match status" value="1"/>
</dbReference>
<evidence type="ECO:0000313" key="4">
    <source>
        <dbReference type="Proteomes" id="UP000500970"/>
    </source>
</evidence>
<dbReference type="InterPro" id="IPR006860">
    <property type="entry name" value="FecR"/>
</dbReference>
<protein>
    <submittedName>
        <fullName evidence="3">FecR family protein</fullName>
    </submittedName>
</protein>
<dbReference type="InterPro" id="IPR012373">
    <property type="entry name" value="Ferrdict_sens_TM"/>
</dbReference>
<keyword evidence="4" id="KW-1185">Reference proteome</keyword>
<dbReference type="Gene3D" id="3.55.50.30">
    <property type="match status" value="1"/>
</dbReference>
<dbReference type="Proteomes" id="UP000500970">
    <property type="component" value="Chromosome"/>
</dbReference>
<reference evidence="3 4" key="1">
    <citation type="submission" date="2020-05" db="EMBL/GenBank/DDBJ databases">
        <title>FDA dAtabase for Regulatory Grade micrObial Sequences (FDA-ARGOS): Supporting development and validation of Infectious Disease Dx tests.</title>
        <authorList>
            <person name="Sproer C."/>
            <person name="Gronow S."/>
            <person name="Severitt S."/>
            <person name="Schroder I."/>
            <person name="Tallon L."/>
            <person name="Sadzewicz L."/>
            <person name="Zhao X."/>
            <person name="Vavikolanu K."/>
            <person name="Mehta A."/>
            <person name="Aluvathingal J."/>
            <person name="Nadendla S."/>
            <person name="Myers T."/>
            <person name="Yan Y."/>
            <person name="Sichtig H."/>
        </authorList>
    </citation>
    <scope>NUCLEOTIDE SEQUENCE [LARGE SCALE GENOMIC DNA]</scope>
    <source>
        <strain evidence="3 4">FDAARGOS_790</strain>
    </source>
</reference>
<dbReference type="KEGG" id="apes:FOC84_26035"/>
<dbReference type="GO" id="GO:0016989">
    <property type="term" value="F:sigma factor antagonist activity"/>
    <property type="evidence" value="ECO:0007669"/>
    <property type="project" value="TreeGrafter"/>
</dbReference>
<dbReference type="PIRSF" id="PIRSF018266">
    <property type="entry name" value="FecR"/>
    <property type="match status" value="1"/>
</dbReference>
<dbReference type="RefSeq" id="WP_173147313.1">
    <property type="nucleotide sequence ID" value="NZ_CP053985.1"/>
</dbReference>
<dbReference type="PANTHER" id="PTHR30273:SF2">
    <property type="entry name" value="PROTEIN FECR"/>
    <property type="match status" value="1"/>
</dbReference>
<proteinExistence type="predicted"/>
<evidence type="ECO:0000259" key="1">
    <source>
        <dbReference type="Pfam" id="PF04773"/>
    </source>
</evidence>
<dbReference type="PANTHER" id="PTHR30273">
    <property type="entry name" value="PERIPLASMIC SIGNAL SENSOR AND SIGMA FACTOR ACTIVATOR FECR-RELATED"/>
    <property type="match status" value="1"/>
</dbReference>
<dbReference type="InterPro" id="IPR032623">
    <property type="entry name" value="FecR_N"/>
</dbReference>
<feature type="domain" description="FecR protein" evidence="1">
    <location>
        <begin position="122"/>
        <end position="213"/>
    </location>
</feature>
<dbReference type="Pfam" id="PF16220">
    <property type="entry name" value="DUF4880"/>
    <property type="match status" value="1"/>
</dbReference>
<evidence type="ECO:0000313" key="3">
    <source>
        <dbReference type="EMBL" id="QKH38204.1"/>
    </source>
</evidence>
<evidence type="ECO:0000259" key="2">
    <source>
        <dbReference type="Pfam" id="PF16220"/>
    </source>
</evidence>
<dbReference type="Gene3D" id="2.60.120.1440">
    <property type="match status" value="1"/>
</dbReference>
<accession>A0A7D4IPN8</accession>
<dbReference type="EMBL" id="CP053985">
    <property type="protein sequence ID" value="QKH38204.1"/>
    <property type="molecule type" value="Genomic_DNA"/>
</dbReference>
<dbReference type="AlphaFoldDB" id="A0A7D4IPN8"/>
<sequence>MSTAPHPPTTTDPHDQAAQWFTRVRSGTLRDDERQAFDAWRRADPLHEAAYQEMEDAWKASAAIPEAALRSIIEQRPARAAPAHAARRRLVWGLGLGCAAALAALAVHPEWTSQPPLFQESYATARGERRELLLNDGTVVQMNTGTRLDVRLYAGKRVIDLRSGEAFFTVTHDAERPFFVVTGLARVKVTGTRFNVRSEQDSARIGVEQGSVEVSSDSWWRRAARLAPGQGLMIDARHGITEPEALDVASWAAWRQGKAVFRGNTLAQIIGEMNRYRDQPLILQAERLRDMRIAGVFSIDDNASFLSVLPQLAPVQLLPQADGSILIRAR</sequence>
<organism evidence="3 4">
    <name type="scientific">Achromobacter pestifer</name>
    <dbReference type="NCBI Taxonomy" id="1353889"/>
    <lineage>
        <taxon>Bacteria</taxon>
        <taxon>Pseudomonadati</taxon>
        <taxon>Pseudomonadota</taxon>
        <taxon>Betaproteobacteria</taxon>
        <taxon>Burkholderiales</taxon>
        <taxon>Alcaligenaceae</taxon>
        <taxon>Achromobacter</taxon>
    </lineage>
</organism>
<name>A0A7D4IPN8_9BURK</name>